<protein>
    <recommendedName>
        <fullName evidence="3">Peptidoglycan binding-like domain-containing protein</fullName>
    </recommendedName>
</protein>
<comment type="caution">
    <text evidence="1">The sequence shown here is derived from an EMBL/GenBank/DDBJ whole genome shotgun (WGS) entry which is preliminary data.</text>
</comment>
<evidence type="ECO:0000313" key="1">
    <source>
        <dbReference type="EMBL" id="NIJ00762.1"/>
    </source>
</evidence>
<keyword evidence="2" id="KW-1185">Reference proteome</keyword>
<proteinExistence type="predicted"/>
<accession>A0ABX0TE44</accession>
<dbReference type="Gene3D" id="1.10.101.10">
    <property type="entry name" value="PGBD-like superfamily/PGBD"/>
    <property type="match status" value="1"/>
</dbReference>
<gene>
    <name evidence="1" type="ORF">FHR86_001075</name>
</gene>
<dbReference type="Proteomes" id="UP000802392">
    <property type="component" value="Unassembled WGS sequence"/>
</dbReference>
<dbReference type="InterPro" id="IPR036366">
    <property type="entry name" value="PGBDSf"/>
</dbReference>
<reference evidence="1 2" key="1">
    <citation type="submission" date="2020-03" db="EMBL/GenBank/DDBJ databases">
        <title>Genomic Encyclopedia of Type Strains, Phase III (KMG-III): the genomes of soil and plant-associated and newly described type strains.</title>
        <authorList>
            <person name="Whitman W."/>
        </authorList>
    </citation>
    <scope>NUCLEOTIDE SEQUENCE [LARGE SCALE GENOMIC DNA]</scope>
    <source>
        <strain evidence="1 2">CECT 4207</strain>
    </source>
</reference>
<evidence type="ECO:0008006" key="3">
    <source>
        <dbReference type="Google" id="ProtNLM"/>
    </source>
</evidence>
<dbReference type="InterPro" id="IPR036365">
    <property type="entry name" value="PGBD-like_sf"/>
</dbReference>
<organism evidence="1 2">
    <name type="scientific">Paenarthrobacter ilicis</name>
    <dbReference type="NCBI Taxonomy" id="43665"/>
    <lineage>
        <taxon>Bacteria</taxon>
        <taxon>Bacillati</taxon>
        <taxon>Actinomycetota</taxon>
        <taxon>Actinomycetes</taxon>
        <taxon>Micrococcales</taxon>
        <taxon>Micrococcaceae</taxon>
        <taxon>Paenarthrobacter</taxon>
    </lineage>
</organism>
<evidence type="ECO:0000313" key="2">
    <source>
        <dbReference type="Proteomes" id="UP000802392"/>
    </source>
</evidence>
<sequence>MKVRRVLHPARIFTFFLILLVLLTAAFWAGATVKGPNDEALNNAQRRLEVTYPVSLKVVDKQLALKGVVVRGQTTVVSPPTSGTSYRHVVTKPGPPVGTVVAPGSFLGAVGGQPVFLLPDNVPIYRDLDIGDSGDDVTQLQEALRTMGFNSVQISGKLDAVSRDALNRIYSGDGLVPPGKPAFRVGDFAQIPGNRGVVAQSAGLATLITETTALITIQTTPDTVVARASVVDADVLSAGIKVRLSLGNESVESDVLSVGGFTDKPGPSGEGPGRDVTISVPFQGSAWLIPDKQITVQGVTPPQEKLAVPLIGIQHDGSGPFVEVLVPDSSGNSEKTIYQRVDIKVKAQDSGWAAVESVTPLTAGQQVRIP</sequence>
<dbReference type="EMBL" id="JAAOZD010000002">
    <property type="protein sequence ID" value="NIJ00762.1"/>
    <property type="molecule type" value="Genomic_DNA"/>
</dbReference>
<name>A0ABX0TE44_9MICC</name>
<dbReference type="SUPFAM" id="SSF47090">
    <property type="entry name" value="PGBD-like"/>
    <property type="match status" value="1"/>
</dbReference>
<dbReference type="RefSeq" id="WP_167264551.1">
    <property type="nucleotide sequence ID" value="NZ_BAAAVO010000009.1"/>
</dbReference>